<dbReference type="Pfam" id="PF00132">
    <property type="entry name" value="Hexapep"/>
    <property type="match status" value="2"/>
</dbReference>
<dbReference type="Proteomes" id="UP000642920">
    <property type="component" value="Unassembled WGS sequence"/>
</dbReference>
<dbReference type="InterPro" id="IPR037157">
    <property type="entry name" value="Acetyltransf_C_sf"/>
</dbReference>
<dbReference type="InterPro" id="IPR011004">
    <property type="entry name" value="Trimer_LpxA-like_sf"/>
</dbReference>
<dbReference type="CDD" id="cd03351">
    <property type="entry name" value="LbH_UDP-GlcNAc_AT"/>
    <property type="match status" value="1"/>
</dbReference>
<reference evidence="7" key="1">
    <citation type="submission" date="2021-01" db="EMBL/GenBank/DDBJ databases">
        <title>Marivirga sp. nov., isolated from intertidal surface sediments.</title>
        <authorList>
            <person name="Zhang M."/>
        </authorList>
    </citation>
    <scope>NUCLEOTIDE SEQUENCE</scope>
    <source>
        <strain evidence="7">SM1354</strain>
    </source>
</reference>
<gene>
    <name evidence="7" type="primary">lpxA</name>
    <name evidence="7" type="ORF">JKP34_13890</name>
</gene>
<dbReference type="PIRSF" id="PIRSF000456">
    <property type="entry name" value="UDP-GlcNAc_acltr"/>
    <property type="match status" value="1"/>
</dbReference>
<keyword evidence="3 7" id="KW-0808">Transferase</keyword>
<evidence type="ECO:0000313" key="8">
    <source>
        <dbReference type="Proteomes" id="UP000642920"/>
    </source>
</evidence>
<dbReference type="AlphaFoldDB" id="A0A937DKS6"/>
<dbReference type="GO" id="GO:0009245">
    <property type="term" value="P:lipid A biosynthetic process"/>
    <property type="evidence" value="ECO:0007669"/>
    <property type="project" value="UniProtKB-KW"/>
</dbReference>
<dbReference type="Pfam" id="PF13720">
    <property type="entry name" value="Acetyltransf_11"/>
    <property type="match status" value="1"/>
</dbReference>
<keyword evidence="2" id="KW-0441">Lipid A biosynthesis</keyword>
<keyword evidence="8" id="KW-1185">Reference proteome</keyword>
<keyword evidence="1" id="KW-0444">Lipid biosynthesis</keyword>
<dbReference type="NCBIfam" id="TIGR01852">
    <property type="entry name" value="lipid_A_lpxA"/>
    <property type="match status" value="1"/>
</dbReference>
<proteinExistence type="predicted"/>
<keyword evidence="5 7" id="KW-0012">Acyltransferase</keyword>
<dbReference type="PANTHER" id="PTHR43480">
    <property type="entry name" value="ACYL-[ACYL-CARRIER-PROTEIN]--UDP-N-ACETYLGLUCOSAMINE O-ACYLTRANSFERASE"/>
    <property type="match status" value="1"/>
</dbReference>
<evidence type="ECO:0000313" key="7">
    <source>
        <dbReference type="EMBL" id="MBL0766354.1"/>
    </source>
</evidence>
<name>A0A937DKS6_9BACT</name>
<protein>
    <submittedName>
        <fullName evidence="7">Acyl-ACP--UDP-N-acetylglucosamine O-acyltransferase</fullName>
        <ecNumber evidence="7">2.3.1.129</ecNumber>
    </submittedName>
</protein>
<dbReference type="GO" id="GO:0008780">
    <property type="term" value="F:acyl-[acyl-carrier-protein]-UDP-N-acetylglucosamine O-acyltransferase activity"/>
    <property type="evidence" value="ECO:0007669"/>
    <property type="project" value="UniProtKB-EC"/>
</dbReference>
<evidence type="ECO:0000256" key="4">
    <source>
        <dbReference type="ARBA" id="ARBA00023098"/>
    </source>
</evidence>
<keyword evidence="4" id="KW-0443">Lipid metabolism</keyword>
<dbReference type="RefSeq" id="WP_201922666.1">
    <property type="nucleotide sequence ID" value="NZ_JAERQG010000003.1"/>
</dbReference>
<dbReference type="InterPro" id="IPR010137">
    <property type="entry name" value="Lipid_A_LpxA"/>
</dbReference>
<dbReference type="EC" id="2.3.1.129" evidence="7"/>
<evidence type="ECO:0000256" key="2">
    <source>
        <dbReference type="ARBA" id="ARBA00022556"/>
    </source>
</evidence>
<dbReference type="InterPro" id="IPR029098">
    <property type="entry name" value="Acetyltransf_C"/>
</dbReference>
<dbReference type="Gene3D" id="2.160.10.10">
    <property type="entry name" value="Hexapeptide repeat proteins"/>
    <property type="match status" value="1"/>
</dbReference>
<dbReference type="PANTHER" id="PTHR43480:SF1">
    <property type="entry name" value="ACYL-[ACYL-CARRIER-PROTEIN]--UDP-N-ACETYLGLUCOSAMINE O-ACYLTRANSFERASE, MITOCHONDRIAL-RELATED"/>
    <property type="match status" value="1"/>
</dbReference>
<evidence type="ECO:0000256" key="3">
    <source>
        <dbReference type="ARBA" id="ARBA00022679"/>
    </source>
</evidence>
<organism evidence="7 8">
    <name type="scientific">Marivirga atlantica</name>
    <dbReference type="NCBI Taxonomy" id="1548457"/>
    <lineage>
        <taxon>Bacteria</taxon>
        <taxon>Pseudomonadati</taxon>
        <taxon>Bacteroidota</taxon>
        <taxon>Cytophagia</taxon>
        <taxon>Cytophagales</taxon>
        <taxon>Marivirgaceae</taxon>
        <taxon>Marivirga</taxon>
    </lineage>
</organism>
<dbReference type="GO" id="GO:0016020">
    <property type="term" value="C:membrane"/>
    <property type="evidence" value="ECO:0007669"/>
    <property type="project" value="GOC"/>
</dbReference>
<evidence type="ECO:0000259" key="6">
    <source>
        <dbReference type="Pfam" id="PF13720"/>
    </source>
</evidence>
<feature type="domain" description="UDP N-acetylglucosamine O-acyltransferase C-terminal" evidence="6">
    <location>
        <begin position="174"/>
        <end position="255"/>
    </location>
</feature>
<evidence type="ECO:0000256" key="1">
    <source>
        <dbReference type="ARBA" id="ARBA00022516"/>
    </source>
</evidence>
<evidence type="ECO:0000256" key="5">
    <source>
        <dbReference type="ARBA" id="ARBA00023315"/>
    </source>
</evidence>
<dbReference type="SUPFAM" id="SSF51161">
    <property type="entry name" value="Trimeric LpxA-like enzymes"/>
    <property type="match status" value="1"/>
</dbReference>
<dbReference type="EMBL" id="JAERQG010000003">
    <property type="protein sequence ID" value="MBL0766354.1"/>
    <property type="molecule type" value="Genomic_DNA"/>
</dbReference>
<dbReference type="NCBIfam" id="NF003657">
    <property type="entry name" value="PRK05289.1"/>
    <property type="match status" value="1"/>
</dbReference>
<dbReference type="Gene3D" id="1.20.1180.10">
    <property type="entry name" value="Udp N-acetylglucosamine O-acyltransferase, C-terminal domain"/>
    <property type="match status" value="1"/>
</dbReference>
<accession>A0A937DKS6</accession>
<dbReference type="InterPro" id="IPR001451">
    <property type="entry name" value="Hexapep"/>
</dbReference>
<sequence length="260" mass="28431">MINKNMSFIHPEAKIGKDVTIEPFSYIDKNVEIGDGTWIGPNVTINDGARIGKNCKIFSGSTISAIPQDLKFEGESTTTEIGDGTVIREYVNISRGTVDKKTTKIGSNCLVMAYVHIAHDCIIGNHCILVNSVQVGGHVSIDDWAIIGGASAIHQFVKIGSHVMISGGSLVRKDVPPFVKAAREPLTYCGINSVGLRRRGFTNERINDIQEIYRNLYLSGLNNAKALEKIETLITSSEERDTITSFVRNSERGIMKGYGN</sequence>
<comment type="caution">
    <text evidence="7">The sequence shown here is derived from an EMBL/GenBank/DDBJ whole genome shotgun (WGS) entry which is preliminary data.</text>
</comment>